<feature type="domain" description="Mab-21-like HhH/H2TH-like" evidence="1">
    <location>
        <begin position="1"/>
        <end position="53"/>
    </location>
</feature>
<evidence type="ECO:0000313" key="2">
    <source>
        <dbReference type="Proteomes" id="UP001652625"/>
    </source>
</evidence>
<sequence>MMWACEQKPQSWWKEVSPVNGVLYLLQKLNKGIQKKLIRHYFIEGFNLLEHFPSFILVLTELKLLKLKNNLVQKLSNLLKNMIAGINIVYENLIKKQTHSLNISVAFIYKQKSVSKLGFAMESLVKLFWYHFFYETYAIYKEISQIKSEIIMTAQLIDLLVKFLQLKENEEMRLLYSVQNERLANLMLHIIAFDKTVATYFDGLLAINLLSCVICDVCGVKIKCNSKRYSCSKCAPAGGFDICLNCIKKATSLNVEISDTETESEYGCYQQQNKSLEKYKIEKTFKENPVKYLFQEKFSSLEKIAICVPKLDIEKFDQIYSYEQRLALGIRELNHSYCNRYEVIKKNMLLQYLGNYERSDVTLFIENLCNRSLKVLLTESGSVLQPFATNCSNNTHQLYLKDFDSSDCASRFNDPSSDLTYWQFAMELSNYCSQTSYGIQNSTFPLKNVISELPGEIIKATKLFRSLSSVWEDNFILMN</sequence>
<evidence type="ECO:0000259" key="1">
    <source>
        <dbReference type="Pfam" id="PF20266"/>
    </source>
</evidence>
<dbReference type="Proteomes" id="UP001652625">
    <property type="component" value="Chromosome 01"/>
</dbReference>
<keyword evidence="2" id="KW-1185">Reference proteome</keyword>
<dbReference type="InterPro" id="IPR046906">
    <property type="entry name" value="Mab-21_HhH/H2TH-like"/>
</dbReference>
<dbReference type="GeneID" id="124810514"/>
<name>A0ABM4B3S4_HYDVU</name>
<accession>A0ABM4B3S4</accession>
<dbReference type="RefSeq" id="XP_065643471.1">
    <property type="nucleotide sequence ID" value="XM_065787399.1"/>
</dbReference>
<evidence type="ECO:0000313" key="6">
    <source>
        <dbReference type="RefSeq" id="XP_065643474.1"/>
    </source>
</evidence>
<evidence type="ECO:0000313" key="4">
    <source>
        <dbReference type="RefSeq" id="XP_065643472.1"/>
    </source>
</evidence>
<dbReference type="RefSeq" id="XP_065643472.1">
    <property type="nucleotide sequence ID" value="XM_065787400.1"/>
</dbReference>
<reference evidence="2 3" key="1">
    <citation type="submission" date="2025-05" db="UniProtKB">
        <authorList>
            <consortium name="RefSeq"/>
        </authorList>
    </citation>
    <scope>NUCLEOTIDE SEQUENCE [LARGE SCALE GENOMIC DNA]</scope>
</reference>
<proteinExistence type="predicted"/>
<dbReference type="RefSeq" id="XP_065643473.1">
    <property type="nucleotide sequence ID" value="XM_065787401.1"/>
</dbReference>
<dbReference type="RefSeq" id="XP_065643474.1">
    <property type="nucleotide sequence ID" value="XM_065787402.1"/>
</dbReference>
<dbReference type="Pfam" id="PF20266">
    <property type="entry name" value="Mab-21_C"/>
    <property type="match status" value="1"/>
</dbReference>
<organism evidence="2 5">
    <name type="scientific">Hydra vulgaris</name>
    <name type="common">Hydra</name>
    <name type="synonym">Hydra attenuata</name>
    <dbReference type="NCBI Taxonomy" id="6087"/>
    <lineage>
        <taxon>Eukaryota</taxon>
        <taxon>Metazoa</taxon>
        <taxon>Cnidaria</taxon>
        <taxon>Hydrozoa</taxon>
        <taxon>Hydroidolina</taxon>
        <taxon>Anthoathecata</taxon>
        <taxon>Aplanulata</taxon>
        <taxon>Hydridae</taxon>
        <taxon>Hydra</taxon>
    </lineage>
</organism>
<gene>
    <name evidence="3 4 5 6" type="primary">LOC124810514</name>
</gene>
<dbReference type="Gene3D" id="1.10.1410.40">
    <property type="match status" value="1"/>
</dbReference>
<evidence type="ECO:0000313" key="3">
    <source>
        <dbReference type="RefSeq" id="XP_065643471.1"/>
    </source>
</evidence>
<protein>
    <submittedName>
        <fullName evidence="3 4">Uncharacterized protein LOC124810514 isoform X3</fullName>
    </submittedName>
</protein>
<evidence type="ECO:0000313" key="5">
    <source>
        <dbReference type="RefSeq" id="XP_065643473.1"/>
    </source>
</evidence>